<name>A0A117NIX5_PICGL</name>
<evidence type="ECO:0000313" key="2">
    <source>
        <dbReference type="EMBL" id="KUM50658.1"/>
    </source>
</evidence>
<protein>
    <recommendedName>
        <fullName evidence="3">Secreted protein</fullName>
    </recommendedName>
</protein>
<proteinExistence type="predicted"/>
<evidence type="ECO:0008006" key="3">
    <source>
        <dbReference type="Google" id="ProtNLM"/>
    </source>
</evidence>
<evidence type="ECO:0000256" key="1">
    <source>
        <dbReference type="SAM" id="SignalP"/>
    </source>
</evidence>
<dbReference type="AlphaFoldDB" id="A0A117NIX5"/>
<geneLocation type="mitochondrion" evidence="2"/>
<feature type="chain" id="PRO_5007152074" description="Secreted protein" evidence="1">
    <location>
        <begin position="26"/>
        <end position="79"/>
    </location>
</feature>
<accession>A0A117NIX5</accession>
<comment type="caution">
    <text evidence="2">The sequence shown here is derived from an EMBL/GenBank/DDBJ whole genome shotgun (WGS) entry which is preliminary data.</text>
</comment>
<organism evidence="2">
    <name type="scientific">Picea glauca</name>
    <name type="common">White spruce</name>
    <name type="synonym">Pinus glauca</name>
    <dbReference type="NCBI Taxonomy" id="3330"/>
    <lineage>
        <taxon>Eukaryota</taxon>
        <taxon>Viridiplantae</taxon>
        <taxon>Streptophyta</taxon>
        <taxon>Embryophyta</taxon>
        <taxon>Tracheophyta</taxon>
        <taxon>Spermatophyta</taxon>
        <taxon>Pinopsida</taxon>
        <taxon>Pinidae</taxon>
        <taxon>Conifers I</taxon>
        <taxon>Pinales</taxon>
        <taxon>Pinaceae</taxon>
        <taxon>Picea</taxon>
    </lineage>
</organism>
<gene>
    <name evidence="2" type="ORF">ABT39_MTgene502</name>
</gene>
<sequence>MLLLLRIISLPRWVLLPSFLRFSSLMDFTNIYYRSCINPKPTPRASMRGVEFHCFTPLPNRYGLVPKGPQQPVSTVISE</sequence>
<keyword evidence="1" id="KW-0732">Signal</keyword>
<dbReference type="EMBL" id="LKAM01000001">
    <property type="protein sequence ID" value="KUM50658.1"/>
    <property type="molecule type" value="Genomic_DNA"/>
</dbReference>
<feature type="signal peptide" evidence="1">
    <location>
        <begin position="1"/>
        <end position="25"/>
    </location>
</feature>
<keyword evidence="2" id="KW-0496">Mitochondrion</keyword>
<reference evidence="2" key="1">
    <citation type="journal article" date="2015" name="Genome Biol. Evol.">
        <title>Organellar Genomes of White Spruce (Picea glauca): Assembly and Annotation.</title>
        <authorList>
            <person name="Jackman S.D."/>
            <person name="Warren R.L."/>
            <person name="Gibb E.A."/>
            <person name="Vandervalk B.P."/>
            <person name="Mohamadi H."/>
            <person name="Chu J."/>
            <person name="Raymond A."/>
            <person name="Pleasance S."/>
            <person name="Coope R."/>
            <person name="Wildung M.R."/>
            <person name="Ritland C.E."/>
            <person name="Bousquet J."/>
            <person name="Jones S.J."/>
            <person name="Bohlmann J."/>
            <person name="Birol I."/>
        </authorList>
    </citation>
    <scope>NUCLEOTIDE SEQUENCE [LARGE SCALE GENOMIC DNA]</scope>
    <source>
        <tissue evidence="2">Flushing bud</tissue>
    </source>
</reference>